<organism evidence="1 2">
    <name type="scientific">Pseudomonas syringae pv. avii</name>
    <dbReference type="NCBI Taxonomy" id="663959"/>
    <lineage>
        <taxon>Bacteria</taxon>
        <taxon>Pseudomonadati</taxon>
        <taxon>Pseudomonadota</taxon>
        <taxon>Gammaproteobacteria</taxon>
        <taxon>Pseudomonadales</taxon>
        <taxon>Pseudomonadaceae</taxon>
        <taxon>Pseudomonas</taxon>
        <taxon>Pseudomonas syringae</taxon>
    </lineage>
</organism>
<dbReference type="EMBL" id="RBUA01000642">
    <property type="protein sequence ID" value="RMU57455.1"/>
    <property type="molecule type" value="Genomic_DNA"/>
</dbReference>
<reference evidence="1 2" key="1">
    <citation type="submission" date="2018-08" db="EMBL/GenBank/DDBJ databases">
        <title>Recombination of ecologically and evolutionarily significant loci maintains genetic cohesion in the Pseudomonas syringae species complex.</title>
        <authorList>
            <person name="Dillon M."/>
            <person name="Thakur S."/>
            <person name="Almeida R.N.D."/>
            <person name="Weir B.S."/>
            <person name="Guttman D.S."/>
        </authorList>
    </citation>
    <scope>NUCLEOTIDE SEQUENCE [LARGE SCALE GENOMIC DNA]</scope>
    <source>
        <strain evidence="1 2">ICMP 14479</strain>
    </source>
</reference>
<dbReference type="Proteomes" id="UP000280395">
    <property type="component" value="Unassembled WGS sequence"/>
</dbReference>
<dbReference type="AlphaFoldDB" id="A0A3M5VIG0"/>
<gene>
    <name evidence="1" type="ORF">ALP29_02615</name>
</gene>
<protein>
    <submittedName>
        <fullName evidence="1">Uncharacterized protein</fullName>
    </submittedName>
</protein>
<comment type="caution">
    <text evidence="1">The sequence shown here is derived from an EMBL/GenBank/DDBJ whole genome shotgun (WGS) entry which is preliminary data.</text>
</comment>
<sequence length="58" mass="6245">MLAKNANDNAVILVLLGGLWFFASKVAPTEAGRYIDKSFLSYKIGLKTQQALGSVLDS</sequence>
<accession>A0A3M5VIG0</accession>
<proteinExistence type="predicted"/>
<dbReference type="RefSeq" id="WP_183146371.1">
    <property type="nucleotide sequence ID" value="NZ_RBUA01000642.1"/>
</dbReference>
<name>A0A3M5VIG0_PSESX</name>
<evidence type="ECO:0000313" key="2">
    <source>
        <dbReference type="Proteomes" id="UP000280395"/>
    </source>
</evidence>
<evidence type="ECO:0000313" key="1">
    <source>
        <dbReference type="EMBL" id="RMU57455.1"/>
    </source>
</evidence>